<organism evidence="6 7">
    <name type="scientific">Streptomyces aquilus</name>
    <dbReference type="NCBI Taxonomy" id="2548456"/>
    <lineage>
        <taxon>Bacteria</taxon>
        <taxon>Bacillati</taxon>
        <taxon>Actinomycetota</taxon>
        <taxon>Actinomycetes</taxon>
        <taxon>Kitasatosporales</taxon>
        <taxon>Streptomycetaceae</taxon>
        <taxon>Streptomyces</taxon>
    </lineage>
</organism>
<feature type="domain" description="CBS" evidence="5">
    <location>
        <begin position="86"/>
        <end position="143"/>
    </location>
</feature>
<keyword evidence="7" id="KW-1185">Reference proteome</keyword>
<dbReference type="RefSeq" id="WP_126269794.1">
    <property type="nucleotide sequence ID" value="NZ_CP034463.1"/>
</dbReference>
<dbReference type="PROSITE" id="PS50914">
    <property type="entry name" value="BON"/>
    <property type="match status" value="1"/>
</dbReference>
<proteinExistence type="predicted"/>
<dbReference type="Proteomes" id="UP000280197">
    <property type="component" value="Chromosome"/>
</dbReference>
<evidence type="ECO:0000259" key="4">
    <source>
        <dbReference type="PROSITE" id="PS50914"/>
    </source>
</evidence>
<evidence type="ECO:0000313" key="7">
    <source>
        <dbReference type="Proteomes" id="UP000280197"/>
    </source>
</evidence>
<gene>
    <name evidence="6" type="ORF">EJC51_04455</name>
</gene>
<dbReference type="InterPro" id="IPR000644">
    <property type="entry name" value="CBS_dom"/>
</dbReference>
<dbReference type="PANTHER" id="PTHR43080">
    <property type="entry name" value="CBS DOMAIN-CONTAINING PROTEIN CBSX3, MITOCHONDRIAL"/>
    <property type="match status" value="1"/>
</dbReference>
<dbReference type="Gene3D" id="3.10.580.10">
    <property type="entry name" value="CBS-domain"/>
    <property type="match status" value="1"/>
</dbReference>
<feature type="domain" description="CBS" evidence="5">
    <location>
        <begin position="168"/>
        <end position="225"/>
    </location>
</feature>
<dbReference type="Pfam" id="PF00571">
    <property type="entry name" value="CBS"/>
    <property type="match status" value="2"/>
</dbReference>
<accession>A0A3S9HTM7</accession>
<keyword evidence="1 2" id="KW-0129">CBS domain</keyword>
<feature type="domain" description="BON" evidence="4">
    <location>
        <begin position="221"/>
        <end position="289"/>
    </location>
</feature>
<dbReference type="EMBL" id="CP034463">
    <property type="protein sequence ID" value="AZP15415.1"/>
    <property type="molecule type" value="Genomic_DNA"/>
</dbReference>
<dbReference type="InterPro" id="IPR051257">
    <property type="entry name" value="Diverse_CBS-Domain"/>
</dbReference>
<protein>
    <submittedName>
        <fullName evidence="6">CBS domain-containing protein</fullName>
    </submittedName>
</protein>
<reference evidence="6 7" key="1">
    <citation type="submission" date="2018-12" db="EMBL/GenBank/DDBJ databases">
        <authorList>
            <person name="Li K."/>
        </authorList>
    </citation>
    <scope>NUCLEOTIDE SEQUENCE [LARGE SCALE GENOMIC DNA]</scope>
    <source>
        <strain evidence="7">CR22</strain>
    </source>
</reference>
<dbReference type="PROSITE" id="PS51371">
    <property type="entry name" value="CBS"/>
    <property type="match status" value="2"/>
</dbReference>
<evidence type="ECO:0000313" key="6">
    <source>
        <dbReference type="EMBL" id="AZP15415.1"/>
    </source>
</evidence>
<dbReference type="SMART" id="SM00116">
    <property type="entry name" value="CBS"/>
    <property type="match status" value="2"/>
</dbReference>
<name>A0A3S9HTM7_9ACTN</name>
<dbReference type="Pfam" id="PF04972">
    <property type="entry name" value="BON"/>
    <property type="match status" value="1"/>
</dbReference>
<sequence length="289" mass="30360">MDERETRERRSASVEARREVPTRATRAAEGHRADLMVRYLQAMASHSARAATKDATASAGPAHIRRAGRAGHGSVPVTDLQVRDIMKRPVTGIRADTSFLDIARMLARRQTGAAPVVDGERHVIGVIAESDLLAKAASLAAAERPGALAGLLHRCSHGGGDETAATLMTAPALTVQPGTLVVEAARTAAHSRIRQLFVTDYQGRLVGVVSRSELLQALVRDDAAIRAEVVARVIEGGFGLDAAAVHVEVENGTVTLAGSLNAARIPQLIGAVAQIADVVEVEDHLVATA</sequence>
<evidence type="ECO:0000256" key="1">
    <source>
        <dbReference type="ARBA" id="ARBA00023122"/>
    </source>
</evidence>
<dbReference type="PANTHER" id="PTHR43080:SF29">
    <property type="entry name" value="OS02G0818000 PROTEIN"/>
    <property type="match status" value="1"/>
</dbReference>
<dbReference type="KEGG" id="saqu:EJC51_04455"/>
<dbReference type="AlphaFoldDB" id="A0A3S9HTM7"/>
<feature type="region of interest" description="Disordered" evidence="3">
    <location>
        <begin position="1"/>
        <end position="28"/>
    </location>
</feature>
<dbReference type="InterPro" id="IPR046342">
    <property type="entry name" value="CBS_dom_sf"/>
</dbReference>
<evidence type="ECO:0000256" key="3">
    <source>
        <dbReference type="SAM" id="MobiDB-lite"/>
    </source>
</evidence>
<evidence type="ECO:0000259" key="5">
    <source>
        <dbReference type="PROSITE" id="PS51371"/>
    </source>
</evidence>
<evidence type="ECO:0000256" key="2">
    <source>
        <dbReference type="PROSITE-ProRule" id="PRU00703"/>
    </source>
</evidence>
<dbReference type="InterPro" id="IPR007055">
    <property type="entry name" value="BON_dom"/>
</dbReference>
<dbReference type="SUPFAM" id="SSF54631">
    <property type="entry name" value="CBS-domain pair"/>
    <property type="match status" value="1"/>
</dbReference>